<feature type="transmembrane region" description="Helical" evidence="9">
    <location>
        <begin position="26"/>
        <end position="52"/>
    </location>
</feature>
<comment type="caution">
    <text evidence="10">The sequence shown here is derived from an EMBL/GenBank/DDBJ whole genome shotgun (WGS) entry which is preliminary data.</text>
</comment>
<evidence type="ECO:0000313" key="10">
    <source>
        <dbReference type="EMBL" id="RIL41249.1"/>
    </source>
</evidence>
<dbReference type="GO" id="GO:0005886">
    <property type="term" value="C:plasma membrane"/>
    <property type="evidence" value="ECO:0007669"/>
    <property type="project" value="UniProtKB-SubCell"/>
</dbReference>
<evidence type="ECO:0000256" key="3">
    <source>
        <dbReference type="ARBA" id="ARBA00014042"/>
    </source>
</evidence>
<feature type="transmembrane region" description="Helical" evidence="9">
    <location>
        <begin position="64"/>
        <end position="87"/>
    </location>
</feature>
<evidence type="ECO:0000256" key="1">
    <source>
        <dbReference type="ARBA" id="ARBA00004651"/>
    </source>
</evidence>
<evidence type="ECO:0000256" key="6">
    <source>
        <dbReference type="ARBA" id="ARBA00022692"/>
    </source>
</evidence>
<reference evidence="10 11" key="1">
    <citation type="journal article" date="2016" name="Front. Microbiol.">
        <title>Comprehensive Phylogenetic Analysis of Bovine Non-aureus Staphylococci Species Based on Whole-Genome Sequencing.</title>
        <authorList>
            <person name="Naushad S."/>
            <person name="Barkema H.W."/>
            <person name="Luby C."/>
            <person name="Condas L.A."/>
            <person name="Nobrega D.B."/>
            <person name="Carson D.A."/>
            <person name="De Buck J."/>
        </authorList>
    </citation>
    <scope>NUCLEOTIDE SEQUENCE [LARGE SCALE GENOMIC DNA]</scope>
    <source>
        <strain evidence="10 11">SNUC 1388</strain>
    </source>
</reference>
<dbReference type="InterPro" id="IPR024919">
    <property type="entry name" value="EcfT"/>
</dbReference>
<keyword evidence="7 9" id="KW-1133">Transmembrane helix</keyword>
<evidence type="ECO:0000256" key="9">
    <source>
        <dbReference type="HAMAP-Rule" id="MF_01461"/>
    </source>
</evidence>
<feature type="transmembrane region" description="Helical" evidence="9">
    <location>
        <begin position="247"/>
        <end position="266"/>
    </location>
</feature>
<dbReference type="InterPro" id="IPR003339">
    <property type="entry name" value="ABC/ECF_trnsptr_transmembrane"/>
</dbReference>
<sequence length="268" mass="30715">MKDKFIIGRYLPLDTLIHRLDPRAKLIFVMVFIILIFIAHSFATYLWLLLLIGMIVRLSKIKLWFLVKGLTPIWIFLIFTFAMHLFLTKGGTRLIEIAFISIDTAGILEGIYIVLRLMFIIMISTIMTLTTSPIDLTDAFERLLNPLKWIKIPVHQLSMMMSIALRFIPTLMNELDKIILAQKSRGSEISSGSIANRIKAFVPLLIPLFVSAFQRAEDLAIAMEVRGYDTNKQRTSYRRLQWQWQDTLALVALIPIALILIALKVIGV</sequence>
<dbReference type="GO" id="GO:0022857">
    <property type="term" value="F:transmembrane transporter activity"/>
    <property type="evidence" value="ECO:0007669"/>
    <property type="project" value="UniProtKB-UniRule"/>
</dbReference>
<evidence type="ECO:0000256" key="4">
    <source>
        <dbReference type="ARBA" id="ARBA00022448"/>
    </source>
</evidence>
<dbReference type="Pfam" id="PF02361">
    <property type="entry name" value="CbiQ"/>
    <property type="match status" value="1"/>
</dbReference>
<evidence type="ECO:0000313" key="11">
    <source>
        <dbReference type="Proteomes" id="UP000283576"/>
    </source>
</evidence>
<dbReference type="EMBL" id="QXRZ01000013">
    <property type="protein sequence ID" value="RIL41249.1"/>
    <property type="molecule type" value="Genomic_DNA"/>
</dbReference>
<name>A0A2T4T1D7_STAGA</name>
<accession>A0A2T4T1D7</accession>
<keyword evidence="8 9" id="KW-0472">Membrane</keyword>
<proteinExistence type="inferred from homology"/>
<dbReference type="PANTHER" id="PTHR33514">
    <property type="entry name" value="PROTEIN ABCI12, CHLOROPLASTIC"/>
    <property type="match status" value="1"/>
</dbReference>
<dbReference type="Proteomes" id="UP000283576">
    <property type="component" value="Unassembled WGS sequence"/>
</dbReference>
<evidence type="ECO:0000256" key="5">
    <source>
        <dbReference type="ARBA" id="ARBA00022475"/>
    </source>
</evidence>
<comment type="subcellular location">
    <subcellularLocation>
        <location evidence="1 9">Cell membrane</location>
        <topology evidence="1 9">Multi-pass membrane protein</topology>
    </subcellularLocation>
</comment>
<organism evidence="10 11">
    <name type="scientific">Staphylococcus gallinarum</name>
    <dbReference type="NCBI Taxonomy" id="1293"/>
    <lineage>
        <taxon>Bacteria</taxon>
        <taxon>Bacillati</taxon>
        <taxon>Bacillota</taxon>
        <taxon>Bacilli</taxon>
        <taxon>Bacillales</taxon>
        <taxon>Staphylococcaceae</taxon>
        <taxon>Staphylococcus</taxon>
    </lineage>
</organism>
<evidence type="ECO:0000256" key="7">
    <source>
        <dbReference type="ARBA" id="ARBA00022989"/>
    </source>
</evidence>
<keyword evidence="6 9" id="KW-0812">Transmembrane</keyword>
<keyword evidence="4 9" id="KW-0813">Transport</keyword>
<feature type="transmembrane region" description="Helical" evidence="9">
    <location>
        <begin position="107"/>
        <end position="129"/>
    </location>
</feature>
<dbReference type="RefSeq" id="WP_107589337.1">
    <property type="nucleotide sequence ID" value="NZ_JAIBNU010000003.1"/>
</dbReference>
<dbReference type="PANTHER" id="PTHR33514:SF13">
    <property type="entry name" value="PROTEIN ABCI12, CHLOROPLASTIC"/>
    <property type="match status" value="1"/>
</dbReference>
<evidence type="ECO:0000256" key="2">
    <source>
        <dbReference type="ARBA" id="ARBA00005660"/>
    </source>
</evidence>
<keyword evidence="5 9" id="KW-1003">Cell membrane</keyword>
<comment type="similarity">
    <text evidence="2 9">Belongs to the energy-coupling factor EcfT family.</text>
</comment>
<dbReference type="AlphaFoldDB" id="A0A2T4T1D7"/>
<comment type="function">
    <text evidence="9">Transmembrane (T) component of an energy-coupling factor (ECF) ABC-transporter complex. Unlike classic ABC transporters this ECF transporter provides the energy necessary to transport a number of different substrates.</text>
</comment>
<dbReference type="CDD" id="cd16914">
    <property type="entry name" value="EcfT"/>
    <property type="match status" value="1"/>
</dbReference>
<gene>
    <name evidence="9" type="primary">ecfT</name>
    <name evidence="10" type="ORF">BUZ01_13135</name>
</gene>
<evidence type="ECO:0000256" key="8">
    <source>
        <dbReference type="ARBA" id="ARBA00023136"/>
    </source>
</evidence>
<dbReference type="HAMAP" id="MF_01461">
    <property type="entry name" value="EcfT"/>
    <property type="match status" value="1"/>
</dbReference>
<protein>
    <recommendedName>
        <fullName evidence="3 9">Energy-coupling factor transporter transmembrane protein EcfT</fullName>
        <shortName evidence="9">ECF transporter T component EcfT</shortName>
    </recommendedName>
</protein>
<comment type="subunit">
    <text evidence="9">Forms a stable energy-coupling factor (ECF) transporter complex composed of 2 membrane-embedded substrate-binding proteins (S component), 2 ATP-binding proteins (A component) and 2 transmembrane proteins (T component).</text>
</comment>